<feature type="compositionally biased region" description="Polar residues" evidence="1">
    <location>
        <begin position="180"/>
        <end position="198"/>
    </location>
</feature>
<comment type="caution">
    <text evidence="2">The sequence shown here is derived from an EMBL/GenBank/DDBJ whole genome shotgun (WGS) entry which is preliminary data.</text>
</comment>
<accession>A0A9D7K6H8</accession>
<reference evidence="2" key="1">
    <citation type="submission" date="2020-10" db="EMBL/GenBank/DDBJ databases">
        <title>Connecting structure to function with the recovery of over 1000 high-quality activated sludge metagenome-assembled genomes encoding full-length rRNA genes using long-read sequencing.</title>
        <authorList>
            <person name="Singleton C.M."/>
            <person name="Petriglieri F."/>
            <person name="Kristensen J.M."/>
            <person name="Kirkegaard R.H."/>
            <person name="Michaelsen T.Y."/>
            <person name="Andersen M.H."/>
            <person name="Karst S.M."/>
            <person name="Dueholm M.S."/>
            <person name="Nielsen P.H."/>
            <person name="Albertsen M."/>
        </authorList>
    </citation>
    <scope>NUCLEOTIDE SEQUENCE</scope>
    <source>
        <strain evidence="2">Hirt_18-Q3-R61-65_BATAC.395</strain>
    </source>
</reference>
<evidence type="ECO:0000256" key="1">
    <source>
        <dbReference type="SAM" id="MobiDB-lite"/>
    </source>
</evidence>
<dbReference type="AlphaFoldDB" id="A0A9D7K6H8"/>
<protein>
    <submittedName>
        <fullName evidence="2">Hemagglutinin repeat-containing protein</fullName>
    </submittedName>
</protein>
<proteinExistence type="predicted"/>
<gene>
    <name evidence="2" type="ORF">IPL58_16665</name>
</gene>
<evidence type="ECO:0000313" key="3">
    <source>
        <dbReference type="Proteomes" id="UP000886689"/>
    </source>
</evidence>
<evidence type="ECO:0000313" key="2">
    <source>
        <dbReference type="EMBL" id="MBK8525517.1"/>
    </source>
</evidence>
<dbReference type="InterPro" id="IPR025157">
    <property type="entry name" value="Hemagglutinin_rpt"/>
</dbReference>
<organism evidence="2 3">
    <name type="scientific">Candidatus Proximibacter danicus</name>
    <dbReference type="NCBI Taxonomy" id="2954365"/>
    <lineage>
        <taxon>Bacteria</taxon>
        <taxon>Pseudomonadati</taxon>
        <taxon>Pseudomonadota</taxon>
        <taxon>Betaproteobacteria</taxon>
        <taxon>Candidatus Proximibacter</taxon>
    </lineage>
</organism>
<dbReference type="EMBL" id="JADJUC010000031">
    <property type="protein sequence ID" value="MBK8525517.1"/>
    <property type="molecule type" value="Genomic_DNA"/>
</dbReference>
<feature type="region of interest" description="Disordered" evidence="1">
    <location>
        <begin position="180"/>
        <end position="202"/>
    </location>
</feature>
<dbReference type="GO" id="GO:0003824">
    <property type="term" value="F:catalytic activity"/>
    <property type="evidence" value="ECO:0007669"/>
    <property type="project" value="UniProtKB-ARBA"/>
</dbReference>
<dbReference type="Proteomes" id="UP000886689">
    <property type="component" value="Unassembled WGS sequence"/>
</dbReference>
<dbReference type="Pfam" id="PF13332">
    <property type="entry name" value="Fil_haemagg_2"/>
    <property type="match status" value="2"/>
</dbReference>
<sequence>MATNDTTLIATRNLSIEAATETHNETHYSKTKQSGIFSSGGVGFTIGSKQNSTDQKTDATLAARSTVGSTDGNVLLLAGETYKQVGSDVIAAKGDIDIAAKQVDIKEARETSRTTTETKSKQSGFTVAFTSPIITAVQTAQQMSEAAKDTSDPRMKALAAASTGLAGYNAYSALEAGQGITTPDGKTNQVLSGKTNPDGSAEYRDATAADKMGGVGINLSIGGSKSSSTTTQSSDTAAVSNLTAGRDIRIEASGAGSESDLTLQGAQATAARNLTLTAEDEIRLLAARNTAEQKSSNQNSSASVGIGFMVGGTQNGFTIQAGVSGGKGKADGQDVSHSNTYVTAGDTLTLQSGGDTTMKGAVAKGEKVVADIGKDLLIESLQDTSTYDSKQKSLGVSVSLCIPPFCVGAPSTGSVSASNSKVESDYASVTEQSAIRAGDKGFDVDVKGDTDLKGGAITGTQKAIDDQRNQFKTGGELSLSDIENKAEYKAKSASVNVGTGFSAAGALTPGGTSAGFGNDGDKAESMTLAAISGVAGNKDARTGDKETGIGKIFDQEKVQKEIDAQVKITQMFNQLAPKAVGEYAKQRENELRLLANQAEGAERDRLLQEANKWAEGGVNRVLMHTVVGGLGGGTGGALGAGASSTITPLLAEQIVKLDLPFDLKMALIQAAGTAVGGLAGGAAGAAAGLNETANNFGAMLRAGQLAAQAARLGVDKLSAAEAAMLQSCVNNSACRELVSSVLPASAMAWFISQNMTTPSSSLVDQIPGGYAAGDRPQPVGPLVTPMPDPKKMQELYGTPPLQNPDQLRSWLANALEGYPADEAEKWARGLITTLPAAQQSTWQDFILQAVQDNAIAGSRREREVPIDLQTKYPGGSVQNQQYLRDRDGNIVIDPSTGTARRLDHVVVVGGKIVDVVETTSLTAEKDKQIEHERETRKAGGVYIRDRNTGNLIEVPSISRIERRS</sequence>
<name>A0A9D7K6H8_9PROT</name>